<dbReference type="PROSITE" id="PS01187">
    <property type="entry name" value="EGF_CA"/>
    <property type="match status" value="3"/>
</dbReference>
<comment type="subcellular location">
    <subcellularLocation>
        <location evidence="1">Membrane</location>
        <topology evidence="1">Single-pass type I membrane protein</topology>
    </subcellularLocation>
    <subcellularLocation>
        <location evidence="2">Secreted</location>
        <location evidence="2">Extracellular space</location>
        <location evidence="2">Extracellular matrix</location>
    </subcellularLocation>
</comment>
<keyword evidence="12 15" id="KW-1015">Disulfide bond</keyword>
<feature type="domain" description="VWFD" evidence="19">
    <location>
        <begin position="1"/>
        <end position="175"/>
    </location>
</feature>
<keyword evidence="9" id="KW-0677">Repeat</keyword>
<gene>
    <name evidence="21" type="primary">LOC111108620</name>
</gene>
<keyword evidence="4" id="KW-0964">Secreted</keyword>
<sequence length="1529" mass="168860">MLTISKNATQFDFQARTDLATTANGTAINATIFSAFVAQDQTGSKVQIEMARDKKNMIVRINEKDMTREFGNTSFVFLTKNLSVRWENKTISSSFLQTSTILKVTLGVRFLISEVIIENEYKGHAKGLMGNFDGNSTNDFVLPNNTILDNDETNTERKIYNNFGQKWLVNNKSLFHYEKGLSYLNYSHPDFEPIFLDEVDRESLENAKAKCGNNSSQACIFDFLATGDIALAESSGTEEAVAQSDMKIIENETPSISGNTTINAEVGKTVYMQFNASDDCDKRPAFRILKHPVDFQLNQTTGLSSWTPRNTNVTELSISVIDDFGAESPVLDVSIVLCGGCGTHGRCDYDNLIPSESVQINQAVCICNKGYSGKRCEVDTNACLGEPCLPLQNCTDLTPEEEQILNRGYNCSECPTGFENNGNKCEDMNECEKSPCNTLVEICENTEGSYMCLCLQGFREENDLCRDIDECSEQTSECQQLCNNTFGSFDCLCLPGYSLNTDKRTCSLTDIDQCKDFEKNCGYACDTTNNVCLCPIGYELDEDQQNCKDVNECKLSHVPCKQECRNTNGSFQCYCRPGYMLKEDNISCSDCEEPYFGENCREICTCGQGMDKCNHITGCVCKPGWKGVNCTEDINECVEDFDVCGSEKVCKNLEGSFECDCKEGFQRNSTSENCEDINECEDLTFNNCPENTNCQNLHGNYTCNCKAGFQENGSSCEDVNECLNNIHGCEQICINTVGGYNCECESGFSLDDVNRRSCEKDSDPCNHSPELNCSYGCRYMNEENSGYCFCESGYLLNSDNRTCRDINECEEAESCQQNCTNTKGSFECGCTVGYMLQNDGKSCKECAVGLYGEHCLHQCKCGQGSSRCDHILGCVCKSGWTGTLCDEDINECNDTNSPCDIATTDCVNTDGSYQCVCKEGFENTTNGCTECSEGYFGVNCSHPCNCGRGAKECDHKQGCVCKSGWTGTLCNKDINECNDTDIPCDAATADCVNTDGSYKCVCKEGFENTTSGCIEKDECSDNSTCDHYCTNTNGSFNCSCQPGFLLVNGSTCEDINECEADITNGCHNCTNNPGGFECSCSDGYYHNTTFPLKCQKCSEGNFGVNCSLQCNCGQGVTKCDHVHGCVCKSGWTGTLCDKDINECNDTNNPCDTATEDCVNTDGSYQCVCKEGFENTTNGCTACKNATFGDKCAQVCKCLEDNTLVCHHVSGDCECKEGWTGDICSEDIDECKRGSVECDKTLHQECVNTEGSAYCRCQYGQNTTGCIAPKLPQSVNDGEIKMRVEMQFDVGLTREEVQRNTIKWIPAIEQNMTTFYSNNVNNFRRLVVLSLRFGSIIVAYELFVKDTEENAHQGIVNSLIKWMKSDEIVVMFGNSTNIKGISLIDDNETISINASSNPCSILSKLASCSGDNYCVESSGKAECRTKRIDWSTLIISLGIAIPLLIVTIVITIVIVCVCKRKRSTPKSKSGSKRESDHSFPDTGEKDSQKEHSAIDSYQGFTNTNYWTSINDLLFQQEPFRIKRPTARINI</sequence>
<evidence type="ECO:0000256" key="3">
    <source>
        <dbReference type="ARBA" id="ARBA00006127"/>
    </source>
</evidence>
<evidence type="ECO:0000256" key="2">
    <source>
        <dbReference type="ARBA" id="ARBA00004498"/>
    </source>
</evidence>
<dbReference type="PROSITE" id="PS00022">
    <property type="entry name" value="EGF_1"/>
    <property type="match status" value="1"/>
</dbReference>
<evidence type="ECO:0000256" key="9">
    <source>
        <dbReference type="ARBA" id="ARBA00022737"/>
    </source>
</evidence>
<evidence type="ECO:0000256" key="8">
    <source>
        <dbReference type="ARBA" id="ARBA00022729"/>
    </source>
</evidence>
<comment type="caution">
    <text evidence="15">Lacks conserved residue(s) required for the propagation of feature annotation.</text>
</comment>
<accession>A0A8B8BA66</accession>
<dbReference type="Gene3D" id="2.60.40.10">
    <property type="entry name" value="Immunoglobulins"/>
    <property type="match status" value="1"/>
</dbReference>
<dbReference type="SUPFAM" id="SSF57196">
    <property type="entry name" value="EGF/Laminin"/>
    <property type="match status" value="2"/>
</dbReference>
<dbReference type="InterPro" id="IPR026823">
    <property type="entry name" value="cEGF"/>
</dbReference>
<dbReference type="CDD" id="cd00054">
    <property type="entry name" value="EGF_CA"/>
    <property type="match status" value="6"/>
</dbReference>
<dbReference type="Pfam" id="PF12662">
    <property type="entry name" value="cEGF"/>
    <property type="match status" value="1"/>
</dbReference>
<reference evidence="21" key="2">
    <citation type="submission" date="2025-08" db="UniProtKB">
        <authorList>
            <consortium name="RefSeq"/>
        </authorList>
    </citation>
    <scope>IDENTIFICATION</scope>
    <source>
        <tissue evidence="21">Whole sample</tissue>
    </source>
</reference>
<feature type="domain" description="EGF-like" evidence="18">
    <location>
        <begin position="1139"/>
        <end position="1180"/>
    </location>
</feature>
<dbReference type="InterPro" id="IPR009030">
    <property type="entry name" value="Growth_fac_rcpt_cys_sf"/>
</dbReference>
<keyword evidence="7 17" id="KW-0812">Transmembrane</keyword>
<comment type="similarity">
    <text evidence="3">Belongs to the fibulin family.</text>
</comment>
<evidence type="ECO:0000256" key="15">
    <source>
        <dbReference type="PROSITE-ProRule" id="PRU00076"/>
    </source>
</evidence>
<dbReference type="SMART" id="SM00179">
    <property type="entry name" value="EGF_CA"/>
    <property type="match status" value="14"/>
</dbReference>
<dbReference type="GO" id="GO:0006897">
    <property type="term" value="P:endocytosis"/>
    <property type="evidence" value="ECO:0007669"/>
    <property type="project" value="UniProtKB-KW"/>
</dbReference>
<feature type="domain" description="EGF-like" evidence="18">
    <location>
        <begin position="633"/>
        <end position="675"/>
    </location>
</feature>
<dbReference type="OrthoDB" id="10057403at2759"/>
<feature type="domain" description="EGF-like" evidence="18">
    <location>
        <begin position="467"/>
        <end position="507"/>
    </location>
</feature>
<feature type="region of interest" description="Disordered" evidence="16">
    <location>
        <begin position="1462"/>
        <end position="1490"/>
    </location>
</feature>
<evidence type="ECO:0000256" key="13">
    <source>
        <dbReference type="ARBA" id="ARBA00023170"/>
    </source>
</evidence>
<dbReference type="Gene3D" id="2.170.300.10">
    <property type="entry name" value="Tie2 ligand-binding domain superfamily"/>
    <property type="match status" value="2"/>
</dbReference>
<evidence type="ECO:0000313" key="20">
    <source>
        <dbReference type="Proteomes" id="UP000694844"/>
    </source>
</evidence>
<evidence type="ECO:0000256" key="11">
    <source>
        <dbReference type="ARBA" id="ARBA00023136"/>
    </source>
</evidence>
<dbReference type="InterPro" id="IPR001881">
    <property type="entry name" value="EGF-like_Ca-bd_dom"/>
</dbReference>
<feature type="domain" description="EGF-like" evidence="18">
    <location>
        <begin position="973"/>
        <end position="1012"/>
    </location>
</feature>
<keyword evidence="10 17" id="KW-1133">Transmembrane helix</keyword>
<feature type="domain" description="EGF-like" evidence="18">
    <location>
        <begin position="888"/>
        <end position="929"/>
    </location>
</feature>
<evidence type="ECO:0000256" key="14">
    <source>
        <dbReference type="ARBA" id="ARBA00023180"/>
    </source>
</evidence>
<dbReference type="GeneID" id="111108620"/>
<dbReference type="InterPro" id="IPR000742">
    <property type="entry name" value="EGF"/>
</dbReference>
<proteinExistence type="inferred from homology"/>
<dbReference type="KEGG" id="cvn:111108620"/>
<feature type="domain" description="EGF-like" evidence="18">
    <location>
        <begin position="676"/>
        <end position="717"/>
    </location>
</feature>
<keyword evidence="6" id="KW-0254">Endocytosis</keyword>
<dbReference type="FunFam" id="2.10.25.10:FF:000139">
    <property type="entry name" value="Fibulin-1"/>
    <property type="match status" value="1"/>
</dbReference>
<keyword evidence="13" id="KW-0675">Receptor</keyword>
<feature type="disulfide bond" evidence="15">
    <location>
        <begin position="1019"/>
        <end position="1029"/>
    </location>
</feature>
<dbReference type="GO" id="GO:0016020">
    <property type="term" value="C:membrane"/>
    <property type="evidence" value="ECO:0007669"/>
    <property type="project" value="UniProtKB-SubCell"/>
</dbReference>
<dbReference type="PROSITE" id="PS51233">
    <property type="entry name" value="VWFD"/>
    <property type="match status" value="1"/>
</dbReference>
<keyword evidence="11 17" id="KW-0472">Membrane</keyword>
<dbReference type="InterPro" id="IPR018097">
    <property type="entry name" value="EGF_Ca-bd_CS"/>
</dbReference>
<evidence type="ECO:0000256" key="7">
    <source>
        <dbReference type="ARBA" id="ARBA00022692"/>
    </source>
</evidence>
<dbReference type="FunFam" id="2.10.25.10:FF:000009">
    <property type="entry name" value="Low-density lipoprotein receptor isoform 1"/>
    <property type="match status" value="1"/>
</dbReference>
<feature type="domain" description="EGF-like" evidence="18">
    <location>
        <begin position="1015"/>
        <end position="1053"/>
    </location>
</feature>
<dbReference type="InterPro" id="IPR000152">
    <property type="entry name" value="EGF-type_Asp/Asn_hydroxyl_site"/>
</dbReference>
<dbReference type="SMART" id="SM00181">
    <property type="entry name" value="EGF"/>
    <property type="match status" value="21"/>
</dbReference>
<dbReference type="PROSITE" id="PS00010">
    <property type="entry name" value="ASX_HYDROXYL"/>
    <property type="match status" value="11"/>
</dbReference>
<evidence type="ECO:0000259" key="18">
    <source>
        <dbReference type="PROSITE" id="PS50026"/>
    </source>
</evidence>
<dbReference type="PANTHER" id="PTHR24050:SF26">
    <property type="entry name" value="FIBULIN-5"/>
    <property type="match status" value="1"/>
</dbReference>
<organism evidence="20 21">
    <name type="scientific">Crassostrea virginica</name>
    <name type="common">Eastern oyster</name>
    <dbReference type="NCBI Taxonomy" id="6565"/>
    <lineage>
        <taxon>Eukaryota</taxon>
        <taxon>Metazoa</taxon>
        <taxon>Spiralia</taxon>
        <taxon>Lophotrochozoa</taxon>
        <taxon>Mollusca</taxon>
        <taxon>Bivalvia</taxon>
        <taxon>Autobranchia</taxon>
        <taxon>Pteriomorphia</taxon>
        <taxon>Ostreida</taxon>
        <taxon>Ostreoidea</taxon>
        <taxon>Ostreidae</taxon>
        <taxon>Crassostrea</taxon>
    </lineage>
</organism>
<dbReference type="Proteomes" id="UP000694844">
    <property type="component" value="Chromosome 1"/>
</dbReference>
<evidence type="ECO:0000259" key="19">
    <source>
        <dbReference type="PROSITE" id="PS51233"/>
    </source>
</evidence>
<protein>
    <submittedName>
        <fullName evidence="21">Fibrillin-2-like</fullName>
    </submittedName>
</protein>
<dbReference type="PROSITE" id="PS50026">
    <property type="entry name" value="EGF_3"/>
    <property type="match status" value="8"/>
</dbReference>
<evidence type="ECO:0000256" key="16">
    <source>
        <dbReference type="SAM" id="MobiDB-lite"/>
    </source>
</evidence>
<feature type="transmembrane region" description="Helical" evidence="17">
    <location>
        <begin position="1432"/>
        <end position="1457"/>
    </location>
</feature>
<dbReference type="FunFam" id="2.10.25.10:FF:000038">
    <property type="entry name" value="Fibrillin 2"/>
    <property type="match status" value="2"/>
</dbReference>
<dbReference type="Gene3D" id="2.10.25.10">
    <property type="entry name" value="Laminin"/>
    <property type="match status" value="13"/>
</dbReference>
<feature type="compositionally biased region" description="Basic and acidic residues" evidence="16">
    <location>
        <begin position="1470"/>
        <end position="1490"/>
    </location>
</feature>
<dbReference type="SUPFAM" id="SSF57184">
    <property type="entry name" value="Growth factor receptor domain"/>
    <property type="match status" value="3"/>
</dbReference>
<feature type="domain" description="EGF-like" evidence="18">
    <location>
        <begin position="427"/>
        <end position="466"/>
    </location>
</feature>
<evidence type="ECO:0000256" key="12">
    <source>
        <dbReference type="ARBA" id="ARBA00023157"/>
    </source>
</evidence>
<evidence type="ECO:0000256" key="6">
    <source>
        <dbReference type="ARBA" id="ARBA00022583"/>
    </source>
</evidence>
<dbReference type="InterPro" id="IPR049883">
    <property type="entry name" value="NOTCH1_EGF-like"/>
</dbReference>
<keyword evidence="4" id="KW-0272">Extracellular matrix</keyword>
<keyword evidence="8" id="KW-0732">Signal</keyword>
<dbReference type="RefSeq" id="XP_022300322.1">
    <property type="nucleotide sequence ID" value="XM_022444614.1"/>
</dbReference>
<keyword evidence="14" id="KW-0325">Glycoprotein</keyword>
<dbReference type="InterPro" id="IPR052235">
    <property type="entry name" value="Nephronectin_domain"/>
</dbReference>
<dbReference type="PANTHER" id="PTHR24050">
    <property type="entry name" value="PA14 DOMAIN-CONTAINING PROTEIN"/>
    <property type="match status" value="1"/>
</dbReference>
<dbReference type="GO" id="GO:0005509">
    <property type="term" value="F:calcium ion binding"/>
    <property type="evidence" value="ECO:0007669"/>
    <property type="project" value="InterPro"/>
</dbReference>
<name>A0A8B8BA66_CRAVI</name>
<evidence type="ECO:0000256" key="1">
    <source>
        <dbReference type="ARBA" id="ARBA00004479"/>
    </source>
</evidence>
<evidence type="ECO:0000256" key="5">
    <source>
        <dbReference type="ARBA" id="ARBA00022536"/>
    </source>
</evidence>
<dbReference type="InterPro" id="IPR001846">
    <property type="entry name" value="VWF_type-D"/>
</dbReference>
<dbReference type="Pfam" id="PF07645">
    <property type="entry name" value="EGF_CA"/>
    <property type="match status" value="11"/>
</dbReference>
<reference evidence="20" key="1">
    <citation type="submission" date="2024-06" db="UniProtKB">
        <authorList>
            <consortium name="RefSeq"/>
        </authorList>
    </citation>
    <scope>NUCLEOTIDE SEQUENCE [LARGE SCALE GENOMIC DNA]</scope>
</reference>
<dbReference type="PRINTS" id="PR00907">
    <property type="entry name" value="THRMBOMODULN"/>
</dbReference>
<evidence type="ECO:0000256" key="4">
    <source>
        <dbReference type="ARBA" id="ARBA00022530"/>
    </source>
</evidence>
<dbReference type="PROSITE" id="PS01186">
    <property type="entry name" value="EGF_2"/>
    <property type="match status" value="10"/>
</dbReference>
<evidence type="ECO:0000313" key="21">
    <source>
        <dbReference type="RefSeq" id="XP_022300322.1"/>
    </source>
</evidence>
<keyword evidence="20" id="KW-1185">Reference proteome</keyword>
<keyword evidence="5 15" id="KW-0245">EGF-like domain</keyword>
<evidence type="ECO:0000256" key="10">
    <source>
        <dbReference type="ARBA" id="ARBA00022989"/>
    </source>
</evidence>
<dbReference type="InterPro" id="IPR013783">
    <property type="entry name" value="Ig-like_fold"/>
</dbReference>
<evidence type="ECO:0000256" key="17">
    <source>
        <dbReference type="SAM" id="Phobius"/>
    </source>
</evidence>